<dbReference type="EMBL" id="JAPHNI010000008">
    <property type="protein sequence ID" value="KAJ8118857.1"/>
    <property type="molecule type" value="Genomic_DNA"/>
</dbReference>
<protein>
    <submittedName>
        <fullName evidence="1">Uncharacterized protein</fullName>
    </submittedName>
</protein>
<keyword evidence="2" id="KW-1185">Reference proteome</keyword>
<accession>A0ACC2IUV9</accession>
<gene>
    <name evidence="1" type="ORF">OPT61_g255</name>
</gene>
<dbReference type="Proteomes" id="UP001153331">
    <property type="component" value="Unassembled WGS sequence"/>
</dbReference>
<evidence type="ECO:0000313" key="1">
    <source>
        <dbReference type="EMBL" id="KAJ8118857.1"/>
    </source>
</evidence>
<name>A0ACC2IUV9_9PLEO</name>
<organism evidence="1 2">
    <name type="scientific">Boeremia exigua</name>
    <dbReference type="NCBI Taxonomy" id="749465"/>
    <lineage>
        <taxon>Eukaryota</taxon>
        <taxon>Fungi</taxon>
        <taxon>Dikarya</taxon>
        <taxon>Ascomycota</taxon>
        <taxon>Pezizomycotina</taxon>
        <taxon>Dothideomycetes</taxon>
        <taxon>Pleosporomycetidae</taxon>
        <taxon>Pleosporales</taxon>
        <taxon>Pleosporineae</taxon>
        <taxon>Didymellaceae</taxon>
        <taxon>Boeremia</taxon>
    </lineage>
</organism>
<proteinExistence type="predicted"/>
<comment type="caution">
    <text evidence="1">The sequence shown here is derived from an EMBL/GenBank/DDBJ whole genome shotgun (WGS) entry which is preliminary data.</text>
</comment>
<evidence type="ECO:0000313" key="2">
    <source>
        <dbReference type="Proteomes" id="UP001153331"/>
    </source>
</evidence>
<reference evidence="1" key="1">
    <citation type="submission" date="2022-11" db="EMBL/GenBank/DDBJ databases">
        <title>Genome Sequence of Boeremia exigua.</title>
        <authorList>
            <person name="Buettner E."/>
        </authorList>
    </citation>
    <scope>NUCLEOTIDE SEQUENCE</scope>
    <source>
        <strain evidence="1">CU02</strain>
    </source>
</reference>
<sequence>MPGLFIKSLLTAKQITAKTTIREVEQVASLLLTLAPAAPPHGRKQLVAASHAEAFDSRSVNVLPAKPTQAKHKKVKES</sequence>